<feature type="chain" id="PRO_5038381621" evidence="1">
    <location>
        <begin position="26"/>
        <end position="145"/>
    </location>
</feature>
<dbReference type="EMBL" id="SNWR01000001">
    <property type="protein sequence ID" value="TDO40367.1"/>
    <property type="molecule type" value="Genomic_DNA"/>
</dbReference>
<feature type="signal peptide" evidence="1">
    <location>
        <begin position="1"/>
        <end position="25"/>
    </location>
</feature>
<sequence>MSNLTRIIGGVVVAGALAAGASAFTASGVATDTPLSGGIVGGGAVEVQVNELAKVMAASLIQSTTDPNRFTGVMLNVKATDGTADLPTGSTVKAKLTGTGGDATAAWEDCTESTTTTGKFTCEIAASKYFESVTKVEIAVFGPTA</sequence>
<accession>A0A4R6JVU3</accession>
<dbReference type="RefSeq" id="WP_133874555.1">
    <property type="nucleotide sequence ID" value="NZ_BOMD01000007.1"/>
</dbReference>
<keyword evidence="1" id="KW-0732">Signal</keyword>
<comment type="caution">
    <text evidence="2">The sequence shown here is derived from an EMBL/GenBank/DDBJ whole genome shotgun (WGS) entry which is preliminary data.</text>
</comment>
<proteinExistence type="predicted"/>
<evidence type="ECO:0000313" key="3">
    <source>
        <dbReference type="Proteomes" id="UP000294901"/>
    </source>
</evidence>
<keyword evidence="3" id="KW-1185">Reference proteome</keyword>
<evidence type="ECO:0000313" key="2">
    <source>
        <dbReference type="EMBL" id="TDO40367.1"/>
    </source>
</evidence>
<gene>
    <name evidence="2" type="ORF">C8E87_4081</name>
</gene>
<name>A0A4R6JVU3_9ACTN</name>
<organism evidence="2 3">
    <name type="scientific">Paractinoplanes brasiliensis</name>
    <dbReference type="NCBI Taxonomy" id="52695"/>
    <lineage>
        <taxon>Bacteria</taxon>
        <taxon>Bacillati</taxon>
        <taxon>Actinomycetota</taxon>
        <taxon>Actinomycetes</taxon>
        <taxon>Micromonosporales</taxon>
        <taxon>Micromonosporaceae</taxon>
        <taxon>Paractinoplanes</taxon>
    </lineage>
</organism>
<protein>
    <submittedName>
        <fullName evidence="2">Uncharacterized protein</fullName>
    </submittedName>
</protein>
<dbReference type="Proteomes" id="UP000294901">
    <property type="component" value="Unassembled WGS sequence"/>
</dbReference>
<evidence type="ECO:0000256" key="1">
    <source>
        <dbReference type="SAM" id="SignalP"/>
    </source>
</evidence>
<dbReference type="AlphaFoldDB" id="A0A4R6JVU3"/>
<reference evidence="2 3" key="1">
    <citation type="submission" date="2019-03" db="EMBL/GenBank/DDBJ databases">
        <title>Sequencing the genomes of 1000 actinobacteria strains.</title>
        <authorList>
            <person name="Klenk H.-P."/>
        </authorList>
    </citation>
    <scope>NUCLEOTIDE SEQUENCE [LARGE SCALE GENOMIC DNA]</scope>
    <source>
        <strain evidence="2 3">DSM 43805</strain>
    </source>
</reference>